<keyword evidence="6 8" id="KW-0472">Membrane</keyword>
<reference evidence="12 13" key="1">
    <citation type="submission" date="2019-11" db="EMBL/GenBank/DDBJ databases">
        <title>Description of Pedobacter sp. LMG 31462T.</title>
        <authorList>
            <person name="Carlier A."/>
            <person name="Qi S."/>
            <person name="Vandamme P."/>
        </authorList>
    </citation>
    <scope>NUCLEOTIDE SEQUENCE [LARGE SCALE GENOMIC DNA]</scope>
    <source>
        <strain evidence="12 13">LMG 31462</strain>
    </source>
</reference>
<dbReference type="Pfam" id="PF00593">
    <property type="entry name" value="TonB_dep_Rec_b-barrel"/>
    <property type="match status" value="1"/>
</dbReference>
<dbReference type="InterPro" id="IPR036942">
    <property type="entry name" value="Beta-barrel_TonB_sf"/>
</dbReference>
<accession>A0ABR6EQT7</accession>
<evidence type="ECO:0000256" key="5">
    <source>
        <dbReference type="ARBA" id="ARBA00023077"/>
    </source>
</evidence>
<comment type="subcellular location">
    <subcellularLocation>
        <location evidence="1 8">Cell outer membrane</location>
        <topology evidence="1 8">Multi-pass membrane protein</topology>
    </subcellularLocation>
</comment>
<evidence type="ECO:0000256" key="8">
    <source>
        <dbReference type="PROSITE-ProRule" id="PRU01360"/>
    </source>
</evidence>
<dbReference type="InterPro" id="IPR023996">
    <property type="entry name" value="TonB-dep_OMP_SusC/RagA"/>
</dbReference>
<name>A0ABR6EQT7_9SPHI</name>
<evidence type="ECO:0000256" key="7">
    <source>
        <dbReference type="ARBA" id="ARBA00023237"/>
    </source>
</evidence>
<comment type="similarity">
    <text evidence="8 9">Belongs to the TonB-dependent receptor family.</text>
</comment>
<dbReference type="Gene3D" id="2.170.130.10">
    <property type="entry name" value="TonB-dependent receptor, plug domain"/>
    <property type="match status" value="1"/>
</dbReference>
<protein>
    <submittedName>
        <fullName evidence="12">SusC/RagA family TonB-linked outer membrane protein</fullName>
    </submittedName>
</protein>
<comment type="caution">
    <text evidence="12">The sequence shown here is derived from an EMBL/GenBank/DDBJ whole genome shotgun (WGS) entry which is preliminary data.</text>
</comment>
<dbReference type="Gene3D" id="2.60.40.1120">
    <property type="entry name" value="Carboxypeptidase-like, regulatory domain"/>
    <property type="match status" value="1"/>
</dbReference>
<proteinExistence type="inferred from homology"/>
<dbReference type="SUPFAM" id="SSF49464">
    <property type="entry name" value="Carboxypeptidase regulatory domain-like"/>
    <property type="match status" value="1"/>
</dbReference>
<dbReference type="Proteomes" id="UP000636110">
    <property type="component" value="Unassembled WGS sequence"/>
</dbReference>
<dbReference type="Gene3D" id="2.40.170.20">
    <property type="entry name" value="TonB-dependent receptor, beta-barrel domain"/>
    <property type="match status" value="1"/>
</dbReference>
<evidence type="ECO:0000256" key="6">
    <source>
        <dbReference type="ARBA" id="ARBA00023136"/>
    </source>
</evidence>
<dbReference type="Pfam" id="PF07715">
    <property type="entry name" value="Plug"/>
    <property type="match status" value="1"/>
</dbReference>
<keyword evidence="5 9" id="KW-0798">TonB box</keyword>
<evidence type="ECO:0000256" key="4">
    <source>
        <dbReference type="ARBA" id="ARBA00022692"/>
    </source>
</evidence>
<evidence type="ECO:0000256" key="2">
    <source>
        <dbReference type="ARBA" id="ARBA00022448"/>
    </source>
</evidence>
<keyword evidence="7 8" id="KW-0998">Cell outer membrane</keyword>
<evidence type="ECO:0000259" key="10">
    <source>
        <dbReference type="Pfam" id="PF00593"/>
    </source>
</evidence>
<evidence type="ECO:0000256" key="9">
    <source>
        <dbReference type="RuleBase" id="RU003357"/>
    </source>
</evidence>
<dbReference type="InterPro" id="IPR039426">
    <property type="entry name" value="TonB-dep_rcpt-like"/>
</dbReference>
<dbReference type="InterPro" id="IPR000531">
    <property type="entry name" value="Beta-barrel_TonB"/>
</dbReference>
<evidence type="ECO:0000256" key="3">
    <source>
        <dbReference type="ARBA" id="ARBA00022452"/>
    </source>
</evidence>
<gene>
    <name evidence="12" type="ORF">GM920_00705</name>
</gene>
<keyword evidence="4 8" id="KW-0812">Transmembrane</keyword>
<sequence>MKFNENFYKVLLTFSMLLFASISFSQVKLKGKVTDEQKLGIPGVIVKEKGTTNLTSTDNNGNFSIAVLSDQSKLTFNYIGKRMQEVIVGNQRIFNITLEEESRTMEEVLVIGYGTQSREKLTTSVSKLDMKVLENVPLANVASALQGTLPGVRVQSTSGQPGAAPRVIIRGGTSINNPNGAAPLYIVDGIIRSDLNNLNSNDIESLQVLKDAASTAIYGSRGANGVVLVTTKSGKAGAVQINYGYDLGISTLQKKYSMLNARDFIYYQRMGIAARADQDPSQLVKLGLATSGGAGNDLTNKTAYTTQYLTPANSYKLNEGWDSMVDPTDPTRTIIFKNTDFQDVLFSTGKTNNHNLSVSGGSEKAKFNLGLGYLDNEGIAISTDYKRLTLNMNGELQATDNLSVFGRVLYSNMRNTQVFGKESDMFGRSLALASTAKFTYEDGSLAPGLGATIGNPLYYESTIDAKNSTDNLTLSVGGKWNITKDLNFIPQVSIYQVTDDNRSFQGAYYNGPASYIDSRVASGGYNKTLQHQADGVFSYHKTFLEKHELEAKLGFSYFQTEKSSLLASGRGAASDLIPTLNGSAVPVSVSGLESQLRIMGYFSRINYNYLEKYLLSFNLRYDGASNLGDKKWGFFPGVSAGWNVHKEAFWSSISDKISQFKLRASYGVNGNIGQLGYYDAQGQYSVGAQYNGAAAVQNTALSNPGLTWEQSKTLNFGTDLGFFKGRVNLMLDVYRRVTDNLLTNMSLPHSTGFASILTNLGSLENKGIELELSGRVFPQSSAFGWNISLNAAKVKNKILELPNNGIPFNRIGGDYVYNPKIGDYAWMGGLQEGGKPGDIYAYKQKGIYATDEEAAKGPKDTMVPLADKTKYGGDVNWEDVDGNGLIDSRDRVYVGNIYPEWTGGFTNTFNYKNFGLLVRFDYTAGHVIYNYTEAASVGQFQGENGLSSTVLRSWKKQGDITDIPRFYWADQQARSNLFRGNSHYYEKGDYLALREVTLSYVLPQAILNKLKISQLRLNLSGTNLHYFTNYVGQNPEDGGTDNGRYPVPRTIVLGANLTF</sequence>
<feature type="domain" description="TonB-dependent receptor-like beta-barrel" evidence="10">
    <location>
        <begin position="442"/>
        <end position="812"/>
    </location>
</feature>
<dbReference type="InterPro" id="IPR012910">
    <property type="entry name" value="Plug_dom"/>
</dbReference>
<dbReference type="RefSeq" id="WP_182952696.1">
    <property type="nucleotide sequence ID" value="NZ_WNXC01000001.1"/>
</dbReference>
<evidence type="ECO:0000256" key="1">
    <source>
        <dbReference type="ARBA" id="ARBA00004571"/>
    </source>
</evidence>
<feature type="domain" description="TonB-dependent receptor plug" evidence="11">
    <location>
        <begin position="119"/>
        <end position="226"/>
    </location>
</feature>
<dbReference type="InterPro" id="IPR037066">
    <property type="entry name" value="Plug_dom_sf"/>
</dbReference>
<dbReference type="PROSITE" id="PS52016">
    <property type="entry name" value="TONB_DEPENDENT_REC_3"/>
    <property type="match status" value="1"/>
</dbReference>
<dbReference type="InterPro" id="IPR023997">
    <property type="entry name" value="TonB-dep_OMP_SusC/RagA_CS"/>
</dbReference>
<dbReference type="NCBIfam" id="TIGR04057">
    <property type="entry name" value="SusC_RagA_signa"/>
    <property type="match status" value="1"/>
</dbReference>
<evidence type="ECO:0000313" key="13">
    <source>
        <dbReference type="Proteomes" id="UP000636110"/>
    </source>
</evidence>
<dbReference type="SUPFAM" id="SSF56935">
    <property type="entry name" value="Porins"/>
    <property type="match status" value="1"/>
</dbReference>
<keyword evidence="3 8" id="KW-1134">Transmembrane beta strand</keyword>
<organism evidence="12 13">
    <name type="scientific">Pedobacter gandavensis</name>
    <dbReference type="NCBI Taxonomy" id="2679963"/>
    <lineage>
        <taxon>Bacteria</taxon>
        <taxon>Pseudomonadati</taxon>
        <taxon>Bacteroidota</taxon>
        <taxon>Sphingobacteriia</taxon>
        <taxon>Sphingobacteriales</taxon>
        <taxon>Sphingobacteriaceae</taxon>
        <taxon>Pedobacter</taxon>
    </lineage>
</organism>
<dbReference type="InterPro" id="IPR008969">
    <property type="entry name" value="CarboxyPept-like_regulatory"/>
</dbReference>
<evidence type="ECO:0000259" key="11">
    <source>
        <dbReference type="Pfam" id="PF07715"/>
    </source>
</evidence>
<keyword evidence="13" id="KW-1185">Reference proteome</keyword>
<dbReference type="EMBL" id="WNXC01000001">
    <property type="protein sequence ID" value="MBB2147417.1"/>
    <property type="molecule type" value="Genomic_DNA"/>
</dbReference>
<keyword evidence="2 8" id="KW-0813">Transport</keyword>
<dbReference type="Pfam" id="PF13715">
    <property type="entry name" value="CarbopepD_reg_2"/>
    <property type="match status" value="1"/>
</dbReference>
<evidence type="ECO:0000313" key="12">
    <source>
        <dbReference type="EMBL" id="MBB2147417.1"/>
    </source>
</evidence>
<dbReference type="NCBIfam" id="TIGR04056">
    <property type="entry name" value="OMP_RagA_SusC"/>
    <property type="match status" value="1"/>
</dbReference>